<gene>
    <name evidence="1" type="ORF">TBRA_LOCUS15214</name>
</gene>
<evidence type="ECO:0000313" key="1">
    <source>
        <dbReference type="EMBL" id="CAB0043626.1"/>
    </source>
</evidence>
<reference evidence="1 2" key="1">
    <citation type="submission" date="2020-02" db="EMBL/GenBank/DDBJ databases">
        <authorList>
            <person name="Ferguson B K."/>
        </authorList>
    </citation>
    <scope>NUCLEOTIDE SEQUENCE [LARGE SCALE GENOMIC DNA]</scope>
</reference>
<sequence length="134" mass="14877">MVIICTSSCVYGNTHIELRNRTFLNVYIYAKIRCATTIVTSTTTTTSCVFSPARLHRGTVSRSHTCVRLHVQPDTCDARTTTPPPMSFHSSARICSSSENPPAKFRRRLAAVAAAVVHSLSWPFNGSGTREYRR</sequence>
<organism evidence="1 2">
    <name type="scientific">Trichogramma brassicae</name>
    <dbReference type="NCBI Taxonomy" id="86971"/>
    <lineage>
        <taxon>Eukaryota</taxon>
        <taxon>Metazoa</taxon>
        <taxon>Ecdysozoa</taxon>
        <taxon>Arthropoda</taxon>
        <taxon>Hexapoda</taxon>
        <taxon>Insecta</taxon>
        <taxon>Pterygota</taxon>
        <taxon>Neoptera</taxon>
        <taxon>Endopterygota</taxon>
        <taxon>Hymenoptera</taxon>
        <taxon>Apocrita</taxon>
        <taxon>Proctotrupomorpha</taxon>
        <taxon>Chalcidoidea</taxon>
        <taxon>Trichogrammatidae</taxon>
        <taxon>Trichogramma</taxon>
    </lineage>
</organism>
<evidence type="ECO:0000313" key="2">
    <source>
        <dbReference type="Proteomes" id="UP000479190"/>
    </source>
</evidence>
<dbReference type="Proteomes" id="UP000479190">
    <property type="component" value="Unassembled WGS sequence"/>
</dbReference>
<accession>A0A6H5J1X7</accession>
<dbReference type="AlphaFoldDB" id="A0A6H5J1X7"/>
<dbReference type="EMBL" id="CADCXV010001338">
    <property type="protein sequence ID" value="CAB0043626.1"/>
    <property type="molecule type" value="Genomic_DNA"/>
</dbReference>
<proteinExistence type="predicted"/>
<name>A0A6H5J1X7_9HYME</name>
<protein>
    <submittedName>
        <fullName evidence="1">Uncharacterized protein</fullName>
    </submittedName>
</protein>
<keyword evidence="2" id="KW-1185">Reference proteome</keyword>